<dbReference type="EMBL" id="JACHGZ010000011">
    <property type="protein sequence ID" value="MBB5148888.1"/>
    <property type="molecule type" value="Genomic_DNA"/>
</dbReference>
<dbReference type="GO" id="GO:0050897">
    <property type="term" value="F:cobalt ion binding"/>
    <property type="evidence" value="ECO:0007669"/>
    <property type="project" value="TreeGrafter"/>
</dbReference>
<dbReference type="SUPFAM" id="SSF46600">
    <property type="entry name" value="C-terminal UvrC-binding domain of UvrB"/>
    <property type="match status" value="1"/>
</dbReference>
<proteinExistence type="predicted"/>
<evidence type="ECO:0000313" key="3">
    <source>
        <dbReference type="Proteomes" id="UP000557217"/>
    </source>
</evidence>
<dbReference type="InterPro" id="IPR036876">
    <property type="entry name" value="UVR_dom_sf"/>
</dbReference>
<name>A0A840PXF9_URETH</name>
<reference evidence="2 3" key="1">
    <citation type="submission" date="2020-08" db="EMBL/GenBank/DDBJ databases">
        <title>Genomic Encyclopedia of Type Strains, Phase IV (KMG-IV): sequencing the most valuable type-strain genomes for metagenomic binning, comparative biology and taxonomic classification.</title>
        <authorList>
            <person name="Goeker M."/>
        </authorList>
    </citation>
    <scope>NUCLEOTIDE SEQUENCE [LARGE SCALE GENOMIC DNA]</scope>
    <source>
        <strain evidence="2 3">DSM 10633</strain>
    </source>
</reference>
<keyword evidence="2" id="KW-0418">Kinase</keyword>
<evidence type="ECO:0000259" key="1">
    <source>
        <dbReference type="PROSITE" id="PS50151"/>
    </source>
</evidence>
<keyword evidence="2" id="KW-0808">Transferase</keyword>
<dbReference type="PANTHER" id="PTHR38430:SF1">
    <property type="entry name" value="PROTEIN-ARGININE KINASE ACTIVATOR PROTEIN"/>
    <property type="match status" value="1"/>
</dbReference>
<dbReference type="Gene3D" id="4.10.860.10">
    <property type="entry name" value="UVR domain"/>
    <property type="match status" value="1"/>
</dbReference>
<dbReference type="InterPro" id="IPR001943">
    <property type="entry name" value="UVR_dom"/>
</dbReference>
<dbReference type="Pfam" id="PF02151">
    <property type="entry name" value="UVR"/>
    <property type="match status" value="1"/>
</dbReference>
<dbReference type="PIRSF" id="PIRSF015034">
    <property type="entry name" value="YacH"/>
    <property type="match status" value="1"/>
</dbReference>
<dbReference type="RefSeq" id="WP_016838525.1">
    <property type="nucleotide sequence ID" value="NZ_JAAXPW010000012.1"/>
</dbReference>
<dbReference type="GO" id="GO:0046870">
    <property type="term" value="F:cadmium ion binding"/>
    <property type="evidence" value="ECO:0007669"/>
    <property type="project" value="TreeGrafter"/>
</dbReference>
<dbReference type="Proteomes" id="UP000557217">
    <property type="component" value="Unassembled WGS sequence"/>
</dbReference>
<sequence length="184" mass="21173">MICEHCKQRKATVTVTQIINGHKSEKHYCEVCAAQFHPFNLDFHKEEQIPIHQLLSNWFGMPIWKNETQERAVQPSIQTNACPACGFTFRKFLNEGKLGCPQCYETFGEKLPQVLAKIQAGTKHTGKRPGQKVDNNRIIKKQIEHAREQLQLAIQDERFEDAAKFRDEIKALERKLEMGGVDTP</sequence>
<dbReference type="AlphaFoldDB" id="A0A840PXF9"/>
<accession>A0A840PXF9</accession>
<protein>
    <submittedName>
        <fullName evidence="2">Protein arginine kinase activator</fullName>
    </submittedName>
</protein>
<comment type="caution">
    <text evidence="2">The sequence shown here is derived from an EMBL/GenBank/DDBJ whole genome shotgun (WGS) entry which is preliminary data.</text>
</comment>
<organism evidence="2 3">
    <name type="scientific">Ureibacillus thermosphaericus</name>
    <dbReference type="NCBI Taxonomy" id="51173"/>
    <lineage>
        <taxon>Bacteria</taxon>
        <taxon>Bacillati</taxon>
        <taxon>Bacillota</taxon>
        <taxon>Bacilli</taxon>
        <taxon>Bacillales</taxon>
        <taxon>Caryophanaceae</taxon>
        <taxon>Ureibacillus</taxon>
    </lineage>
</organism>
<dbReference type="GO" id="GO:0016301">
    <property type="term" value="F:kinase activity"/>
    <property type="evidence" value="ECO:0007669"/>
    <property type="project" value="UniProtKB-KW"/>
</dbReference>
<dbReference type="GO" id="GO:0005507">
    <property type="term" value="F:copper ion binding"/>
    <property type="evidence" value="ECO:0007669"/>
    <property type="project" value="TreeGrafter"/>
</dbReference>
<gene>
    <name evidence="2" type="ORF">HNR36_001274</name>
</gene>
<feature type="domain" description="UVR" evidence="1">
    <location>
        <begin position="140"/>
        <end position="175"/>
    </location>
</feature>
<dbReference type="GO" id="GO:1990170">
    <property type="term" value="P:stress response to cadmium ion"/>
    <property type="evidence" value="ECO:0007669"/>
    <property type="project" value="TreeGrafter"/>
</dbReference>
<dbReference type="PROSITE" id="PS50151">
    <property type="entry name" value="UVR"/>
    <property type="match status" value="1"/>
</dbReference>
<dbReference type="InterPro" id="IPR025542">
    <property type="entry name" value="YacH"/>
</dbReference>
<dbReference type="GO" id="GO:0008270">
    <property type="term" value="F:zinc ion binding"/>
    <property type="evidence" value="ECO:0007669"/>
    <property type="project" value="TreeGrafter"/>
</dbReference>
<evidence type="ECO:0000313" key="2">
    <source>
        <dbReference type="EMBL" id="MBB5148888.1"/>
    </source>
</evidence>
<keyword evidence="3" id="KW-1185">Reference proteome</keyword>
<dbReference type="GO" id="GO:1990169">
    <property type="term" value="P:stress response to copper ion"/>
    <property type="evidence" value="ECO:0007669"/>
    <property type="project" value="TreeGrafter"/>
</dbReference>
<dbReference type="PANTHER" id="PTHR38430">
    <property type="entry name" value="PROTEIN-ARGININE KINASE ACTIVATOR PROTEIN"/>
    <property type="match status" value="1"/>
</dbReference>